<dbReference type="InterPro" id="IPR054216">
    <property type="entry name" value="DUF6930"/>
</dbReference>
<evidence type="ECO:0000259" key="2">
    <source>
        <dbReference type="Pfam" id="PF22007"/>
    </source>
</evidence>
<keyword evidence="4" id="KW-1185">Reference proteome</keyword>
<evidence type="ECO:0000256" key="1">
    <source>
        <dbReference type="SAM" id="MobiDB-lite"/>
    </source>
</evidence>
<dbReference type="RefSeq" id="WP_260559871.1">
    <property type="nucleotide sequence ID" value="NZ_BAABEC010000170.1"/>
</dbReference>
<evidence type="ECO:0000313" key="3">
    <source>
        <dbReference type="EMBL" id="UWX63586.1"/>
    </source>
</evidence>
<organism evidence="3 4">
    <name type="scientific">Deinococcus rubellus</name>
    <dbReference type="NCBI Taxonomy" id="1889240"/>
    <lineage>
        <taxon>Bacteria</taxon>
        <taxon>Thermotogati</taxon>
        <taxon>Deinococcota</taxon>
        <taxon>Deinococci</taxon>
        <taxon>Deinococcales</taxon>
        <taxon>Deinococcaceae</taxon>
        <taxon>Deinococcus</taxon>
    </lineage>
</organism>
<dbReference type="EMBL" id="CP104213">
    <property type="protein sequence ID" value="UWX63586.1"/>
    <property type="molecule type" value="Genomic_DNA"/>
</dbReference>
<feature type="domain" description="DUF6930" evidence="2">
    <location>
        <begin position="291"/>
        <end position="405"/>
    </location>
</feature>
<dbReference type="InterPro" id="IPR024047">
    <property type="entry name" value="MM3350-like_sf"/>
</dbReference>
<proteinExistence type="predicted"/>
<sequence length="750" mass="81663">MTRTRTQSRGMCRNCGYIGTKASMTKHQAVCEARSSGSQGEHEVYRLRVSGSLRPQYWLDVDMPVNATLDDLDGFLRGIWLDCCGHLSEFTIGPQDDDNFDPFKPPRRGKPPTLNKLLSVGDKFGYTYDFGSSTELKVHVQARETVGGQAQEKVRLLARNLPPALACSECGVPAQWVHSWDDDEETDGLTFSCNKHGKRTRDEQLPVVNSPRMGMCGYEGGNDDTWPPADPGTAVEPARAPRKASPEQIGVSQMLKSGQRTEEAELRAFLQQALPQDNADDEDLLVEAQALPLKAEAVWIVAVQELPDVLPPEEGLASVVLVLDAASGRIVSSEVMTDAAPGDVQDALLLAMLEPHDETTVPQRPGQILTPDGALAWTLHTNLAGLGVKVEQREIPGLEELLGELAAQMSGDLAEMQAGQQPRSFLDTASGDEVRNLLQAFGRFMRVRPWQNFTADKPLRASWVNPDGSAGQLYATVMGELGEVHGLALYPDWLNFIKHLNNGFDPELVMLATGGLESLTFSAEDEFAPDDWARLRVVGLPAKAKAGPALMRIGPYGRQVPLTPLRPLIAVLNILSERAERKQGKVTSLKSEQDGVKVQFPATAQGDLSDAEKAGHVVVRLHAGSFSPQPDGGEIVLTGPPELLLRPAFAEARRVLMQQDGRVHIPFNLESSDEFLEDGGFFGDLHVRVWDRGIGSPALTLAHLTRLGLLTDSLGTRVEATLQPGEVGGLRVEWRALPPSSEGSRDRLSN</sequence>
<dbReference type="SUPFAM" id="SSF159941">
    <property type="entry name" value="MM3350-like"/>
    <property type="match status" value="1"/>
</dbReference>
<dbReference type="Gene3D" id="3.10.290.30">
    <property type="entry name" value="MM3350-like"/>
    <property type="match status" value="1"/>
</dbReference>
<dbReference type="Proteomes" id="UP001060261">
    <property type="component" value="Chromosome"/>
</dbReference>
<name>A0ABY5YFU6_9DEIO</name>
<feature type="region of interest" description="Disordered" evidence="1">
    <location>
        <begin position="221"/>
        <end position="257"/>
    </location>
</feature>
<protein>
    <submittedName>
        <fullName evidence="3">Plasmid pRiA4b ORF-3 family protein</fullName>
    </submittedName>
</protein>
<dbReference type="Pfam" id="PF22007">
    <property type="entry name" value="DUF6930"/>
    <property type="match status" value="1"/>
</dbReference>
<reference evidence="3" key="1">
    <citation type="submission" date="2022-09" db="EMBL/GenBank/DDBJ databases">
        <title>genome sequence of Deinococcus rubellus.</title>
        <authorList>
            <person name="Srinivasan S."/>
        </authorList>
    </citation>
    <scope>NUCLEOTIDE SEQUENCE</scope>
    <source>
        <strain evidence="3">Ant6</strain>
    </source>
</reference>
<accession>A0ABY5YFU6</accession>
<gene>
    <name evidence="3" type="ORF">N0D28_12685</name>
</gene>
<evidence type="ECO:0000313" key="4">
    <source>
        <dbReference type="Proteomes" id="UP001060261"/>
    </source>
</evidence>